<dbReference type="InterPro" id="IPR002155">
    <property type="entry name" value="Thiolase"/>
</dbReference>
<dbReference type="Gene3D" id="3.40.47.10">
    <property type="match status" value="1"/>
</dbReference>
<evidence type="ECO:0000259" key="2">
    <source>
        <dbReference type="Pfam" id="PF22691"/>
    </source>
</evidence>
<dbReference type="Pfam" id="PF00108">
    <property type="entry name" value="Thiolase_N"/>
    <property type="match status" value="1"/>
</dbReference>
<dbReference type="SUPFAM" id="SSF53901">
    <property type="entry name" value="Thiolase-like"/>
    <property type="match status" value="2"/>
</dbReference>
<dbReference type="Proteomes" id="UP000462055">
    <property type="component" value="Unassembled WGS sequence"/>
</dbReference>
<proteinExistence type="predicted"/>
<keyword evidence="4" id="KW-1185">Reference proteome</keyword>
<accession>A0A6I4MSQ6</accession>
<dbReference type="Pfam" id="PF22691">
    <property type="entry name" value="Thiolase_C_1"/>
    <property type="match status" value="1"/>
</dbReference>
<evidence type="ECO:0000259" key="1">
    <source>
        <dbReference type="Pfam" id="PF00108"/>
    </source>
</evidence>
<dbReference type="EMBL" id="WBMS02000061">
    <property type="protein sequence ID" value="MWA07004.1"/>
    <property type="molecule type" value="Genomic_DNA"/>
</dbReference>
<feature type="domain" description="Thiolase N-terminal" evidence="1">
    <location>
        <begin position="1"/>
        <end position="210"/>
    </location>
</feature>
<evidence type="ECO:0000313" key="3">
    <source>
        <dbReference type="EMBL" id="MWA07004.1"/>
    </source>
</evidence>
<dbReference type="InterPro" id="IPR055140">
    <property type="entry name" value="Thiolase_C_2"/>
</dbReference>
<reference evidence="3" key="1">
    <citation type="submission" date="2019-12" db="EMBL/GenBank/DDBJ databases">
        <title>Actinomadura physcomitrii sp. nov., a novel actinomycete isolated from moss [Physcomitrium sphaericum (Ludw) Fuernr].</title>
        <authorList>
            <person name="Zhuang X."/>
        </authorList>
    </citation>
    <scope>NUCLEOTIDE SEQUENCE [LARGE SCALE GENOMIC DNA]</scope>
    <source>
        <strain evidence="3">LD22</strain>
    </source>
</reference>
<dbReference type="GO" id="GO:0016747">
    <property type="term" value="F:acyltransferase activity, transferring groups other than amino-acyl groups"/>
    <property type="evidence" value="ECO:0007669"/>
    <property type="project" value="InterPro"/>
</dbReference>
<comment type="caution">
    <text evidence="3">The sequence shown here is derived from an EMBL/GenBank/DDBJ whole genome shotgun (WGS) entry which is preliminary data.</text>
</comment>
<gene>
    <name evidence="3" type="ORF">F8568_043035</name>
</gene>
<dbReference type="CDD" id="cd00829">
    <property type="entry name" value="SCP-x_thiolase"/>
    <property type="match status" value="1"/>
</dbReference>
<dbReference type="PANTHER" id="PTHR42870">
    <property type="entry name" value="ACETYL-COA C-ACETYLTRANSFERASE"/>
    <property type="match status" value="1"/>
</dbReference>
<name>A0A6I4MSQ6_9ACTN</name>
<dbReference type="PIRSF" id="PIRSF000429">
    <property type="entry name" value="Ac-CoA_Ac_transf"/>
    <property type="match status" value="1"/>
</dbReference>
<dbReference type="InterPro" id="IPR020616">
    <property type="entry name" value="Thiolase_N"/>
</dbReference>
<dbReference type="PANTHER" id="PTHR42870:SF1">
    <property type="entry name" value="NON-SPECIFIC LIPID-TRANSFER PROTEIN-LIKE 2"/>
    <property type="match status" value="1"/>
</dbReference>
<organism evidence="3 4">
    <name type="scientific">Actinomadura physcomitrii</name>
    <dbReference type="NCBI Taxonomy" id="2650748"/>
    <lineage>
        <taxon>Bacteria</taxon>
        <taxon>Bacillati</taxon>
        <taxon>Actinomycetota</taxon>
        <taxon>Actinomycetes</taxon>
        <taxon>Streptosporangiales</taxon>
        <taxon>Thermomonosporaceae</taxon>
        <taxon>Actinomadura</taxon>
    </lineage>
</organism>
<sequence>MTPFGKFPDRGLEDLGLEAVLAAVDDAGLHQREVQAVYAGHARTGRLLGRENGVGQLVMAAAGVRGIPVTGVGNFCASGSTAFREAVMAVMTGLYDVVLALGVEKLSVRPEKGKPLTSDGMELEGEFGFTPPAFFALVAQAYLEKTGASADDLAQVAVKNRAHAEHNPYAQYRKPLTAEEVLGSRMIADPLTLLSCCPTGDGAAAALVVSDRMARRLDRKTVRVEATSLLSGCGDPTATGGFEVDRKTAHAAYEQAGIDPGDIDVAEVHDAFTVTEVIHYEDLLLCPPGDGVKALLDGQTALGGRIPVSTSGGLMSKGHPLGATGIAQVHEIVTQLRGEAGARQVERATAGLTHCAGGFLDGDVAISAVHLFSV</sequence>
<dbReference type="InterPro" id="IPR016039">
    <property type="entry name" value="Thiolase-like"/>
</dbReference>
<feature type="domain" description="Thiolase C-terminal" evidence="2">
    <location>
        <begin position="245"/>
        <end position="361"/>
    </location>
</feature>
<evidence type="ECO:0000313" key="4">
    <source>
        <dbReference type="Proteomes" id="UP000462055"/>
    </source>
</evidence>
<protein>
    <submittedName>
        <fullName evidence="3">Thiolase family protein</fullName>
    </submittedName>
</protein>
<dbReference type="AlphaFoldDB" id="A0A6I4MSQ6"/>